<name>A0AAD6MVF1_9EURO</name>
<dbReference type="EMBL" id="JAQJAN010000008">
    <property type="protein sequence ID" value="KAJ5724594.1"/>
    <property type="molecule type" value="Genomic_DNA"/>
</dbReference>
<dbReference type="GO" id="GO:0016020">
    <property type="term" value="C:membrane"/>
    <property type="evidence" value="ECO:0007669"/>
    <property type="project" value="TreeGrafter"/>
</dbReference>
<comment type="caution">
    <text evidence="2">The sequence shown here is derived from an EMBL/GenBank/DDBJ whole genome shotgun (WGS) entry which is preliminary data.</text>
</comment>
<dbReference type="Proteomes" id="UP001215712">
    <property type="component" value="Unassembled WGS sequence"/>
</dbReference>
<dbReference type="InterPro" id="IPR055916">
    <property type="entry name" value="DUF7493"/>
</dbReference>
<sequence length="500" mass="54150">MASLNKTTSPDSVLQSESLQHDLTLRVAKSVTLTLGADSLVVADDRSPKSGRGCCGLLSKSKAKHVVSLYNIVDAQVQGTELTITYTVPGKTNGVTITPLKYPLTDEETVGASKWVGKLLDLAYKNSQQRKRLKILINPCGGKSNAVSLYETFAAPVFAAARCEVDVQTTEHQGHATEIVEKLDANAYDAVVCCSGDGLVNEVFQGFGKRPDARAALAKMAVALLPGGSANALTLNCFADNHNVSFAALAIVKGIRTPLDLVSVSQADGSRFLSFLFQATGIVAEADLHTDHLRWMGEARFLYGFFKSLLAHKGCPCDLAVKVVTGDKQEMKDRYAKLAAQEYDPEADRLRVEVAEKDPALPELKYGGISGDVPDDWTVLPGETMGIFMAGNVPTIGSDKNFFPATWPNDGLMDVLTIDNSVGRWRSLDLMDEIPKAKFFDRKEVNYHKALAYRLVPRYENGAISVDGEGLPFEAFQCEIHQGLATILTKSGTHLESFGP</sequence>
<keyword evidence="3" id="KW-1185">Reference proteome</keyword>
<dbReference type="Gene3D" id="2.60.200.40">
    <property type="match status" value="1"/>
</dbReference>
<dbReference type="Pfam" id="PF24321">
    <property type="entry name" value="DUF7493"/>
    <property type="match status" value="1"/>
</dbReference>
<reference evidence="2" key="1">
    <citation type="journal article" date="2023" name="IMA Fungus">
        <title>Comparative genomic study of the Penicillium genus elucidates a diverse pangenome and 15 lateral gene transfer events.</title>
        <authorList>
            <person name="Petersen C."/>
            <person name="Sorensen T."/>
            <person name="Nielsen M.R."/>
            <person name="Sondergaard T.E."/>
            <person name="Sorensen J.L."/>
            <person name="Fitzpatrick D.A."/>
            <person name="Frisvad J.C."/>
            <person name="Nielsen K.L."/>
        </authorList>
    </citation>
    <scope>NUCLEOTIDE SEQUENCE</scope>
    <source>
        <strain evidence="2">IBT 17514</strain>
    </source>
</reference>
<dbReference type="PROSITE" id="PS50146">
    <property type="entry name" value="DAGK"/>
    <property type="match status" value="1"/>
</dbReference>
<dbReference type="SUPFAM" id="SSF111331">
    <property type="entry name" value="NAD kinase/diacylglycerol kinase-like"/>
    <property type="match status" value="1"/>
</dbReference>
<dbReference type="GO" id="GO:0001727">
    <property type="term" value="F:lipid kinase activity"/>
    <property type="evidence" value="ECO:0007669"/>
    <property type="project" value="TreeGrafter"/>
</dbReference>
<dbReference type="InterPro" id="IPR016064">
    <property type="entry name" value="NAD/diacylglycerol_kinase_sf"/>
</dbReference>
<dbReference type="PANTHER" id="PTHR12358">
    <property type="entry name" value="SPHINGOSINE KINASE"/>
    <property type="match status" value="1"/>
</dbReference>
<feature type="domain" description="DAGKc" evidence="1">
    <location>
        <begin position="128"/>
        <end position="268"/>
    </location>
</feature>
<accession>A0AAD6MVF1</accession>
<evidence type="ECO:0000259" key="1">
    <source>
        <dbReference type="PROSITE" id="PS50146"/>
    </source>
</evidence>
<dbReference type="SMART" id="SM00046">
    <property type="entry name" value="DAGKc"/>
    <property type="match status" value="1"/>
</dbReference>
<dbReference type="AlphaFoldDB" id="A0AAD6MVF1"/>
<organism evidence="2 3">
    <name type="scientific">Penicillium malachiteum</name>
    <dbReference type="NCBI Taxonomy" id="1324776"/>
    <lineage>
        <taxon>Eukaryota</taxon>
        <taxon>Fungi</taxon>
        <taxon>Dikarya</taxon>
        <taxon>Ascomycota</taxon>
        <taxon>Pezizomycotina</taxon>
        <taxon>Eurotiomycetes</taxon>
        <taxon>Eurotiomycetidae</taxon>
        <taxon>Eurotiales</taxon>
        <taxon>Aspergillaceae</taxon>
        <taxon>Penicillium</taxon>
    </lineage>
</organism>
<dbReference type="Gene3D" id="3.40.50.10330">
    <property type="entry name" value="Probable inorganic polyphosphate/atp-NAD kinase, domain 1"/>
    <property type="match status" value="1"/>
</dbReference>
<proteinExistence type="predicted"/>
<dbReference type="InterPro" id="IPR001206">
    <property type="entry name" value="Diacylglycerol_kinase_cat_dom"/>
</dbReference>
<dbReference type="GO" id="GO:0016773">
    <property type="term" value="F:phosphotransferase activity, alcohol group as acceptor"/>
    <property type="evidence" value="ECO:0007669"/>
    <property type="project" value="UniProtKB-ARBA"/>
</dbReference>
<dbReference type="InterPro" id="IPR017438">
    <property type="entry name" value="ATP-NAD_kinase_N"/>
</dbReference>
<protein>
    <recommendedName>
        <fullName evidence="1">DAGKc domain-containing protein</fullName>
    </recommendedName>
</protein>
<dbReference type="InterPro" id="IPR050187">
    <property type="entry name" value="Lipid_Phosphate_FormReg"/>
</dbReference>
<dbReference type="PANTHER" id="PTHR12358:SF31">
    <property type="entry name" value="ACYLGLYCEROL KINASE, MITOCHONDRIAL"/>
    <property type="match status" value="1"/>
</dbReference>
<evidence type="ECO:0000313" key="2">
    <source>
        <dbReference type="EMBL" id="KAJ5724594.1"/>
    </source>
</evidence>
<evidence type="ECO:0000313" key="3">
    <source>
        <dbReference type="Proteomes" id="UP001215712"/>
    </source>
</evidence>
<dbReference type="Pfam" id="PF00781">
    <property type="entry name" value="DAGK_cat"/>
    <property type="match status" value="1"/>
</dbReference>
<gene>
    <name evidence="2" type="ORF">N7493_006322</name>
</gene>
<dbReference type="GO" id="GO:0046512">
    <property type="term" value="P:sphingosine biosynthetic process"/>
    <property type="evidence" value="ECO:0007669"/>
    <property type="project" value="TreeGrafter"/>
</dbReference>
<dbReference type="GO" id="GO:0005737">
    <property type="term" value="C:cytoplasm"/>
    <property type="evidence" value="ECO:0007669"/>
    <property type="project" value="TreeGrafter"/>
</dbReference>
<reference evidence="2" key="2">
    <citation type="submission" date="2023-01" db="EMBL/GenBank/DDBJ databases">
        <authorList>
            <person name="Petersen C."/>
        </authorList>
    </citation>
    <scope>NUCLEOTIDE SEQUENCE</scope>
    <source>
        <strain evidence="2">IBT 17514</strain>
    </source>
</reference>